<protein>
    <submittedName>
        <fullName evidence="1">Uncharacterized protein</fullName>
    </submittedName>
</protein>
<comment type="caution">
    <text evidence="1">The sequence shown here is derived from an EMBL/GenBank/DDBJ whole genome shotgun (WGS) entry which is preliminary data.</text>
</comment>
<accession>A0A6A4RUG2</accession>
<evidence type="ECO:0000313" key="1">
    <source>
        <dbReference type="EMBL" id="KAF0026336.1"/>
    </source>
</evidence>
<dbReference type="Proteomes" id="UP000438429">
    <property type="component" value="Unassembled WGS sequence"/>
</dbReference>
<reference evidence="1 2" key="1">
    <citation type="submission" date="2019-06" db="EMBL/GenBank/DDBJ databases">
        <title>Draft genomes of female and male turbot (Scophthalmus maximus).</title>
        <authorList>
            <person name="Xu H."/>
            <person name="Xu X.-W."/>
            <person name="Shao C."/>
            <person name="Chen S."/>
        </authorList>
    </citation>
    <scope>NUCLEOTIDE SEQUENCE [LARGE SCALE GENOMIC DNA]</scope>
    <source>
        <strain evidence="1">Ysfricsl-2016a</strain>
        <tissue evidence="1">Blood</tissue>
    </source>
</reference>
<name>A0A6A4RUG2_SCOMX</name>
<organism evidence="1 2">
    <name type="scientific">Scophthalmus maximus</name>
    <name type="common">Turbot</name>
    <name type="synonym">Psetta maxima</name>
    <dbReference type="NCBI Taxonomy" id="52904"/>
    <lineage>
        <taxon>Eukaryota</taxon>
        <taxon>Metazoa</taxon>
        <taxon>Chordata</taxon>
        <taxon>Craniata</taxon>
        <taxon>Vertebrata</taxon>
        <taxon>Euteleostomi</taxon>
        <taxon>Actinopterygii</taxon>
        <taxon>Neopterygii</taxon>
        <taxon>Teleostei</taxon>
        <taxon>Neoteleostei</taxon>
        <taxon>Acanthomorphata</taxon>
        <taxon>Carangaria</taxon>
        <taxon>Pleuronectiformes</taxon>
        <taxon>Pleuronectoidei</taxon>
        <taxon>Scophthalmidae</taxon>
        <taxon>Scophthalmus</taxon>
    </lineage>
</organism>
<dbReference type="EMBL" id="VEVO01000019">
    <property type="protein sequence ID" value="KAF0026336.1"/>
    <property type="molecule type" value="Genomic_DNA"/>
</dbReference>
<dbReference type="AlphaFoldDB" id="A0A6A4RUG2"/>
<sequence>MKHEDHSVSIGHGKSGAWRWGHEGSCDNLGKTPTIVHFNQLRGDDVLSSLLMLHDSHSTITARVVSSVLYCDRRAQRCK</sequence>
<proteinExistence type="predicted"/>
<gene>
    <name evidence="1" type="ORF">F2P81_021073</name>
</gene>
<evidence type="ECO:0000313" key="2">
    <source>
        <dbReference type="Proteomes" id="UP000438429"/>
    </source>
</evidence>